<proteinExistence type="predicted"/>
<protein>
    <submittedName>
        <fullName evidence="1">Uncharacterized protein</fullName>
    </submittedName>
</protein>
<sequence>MINTCQLSWIAGHQHGCVLVRPPRLGDNCWNVARPSIESAAHNPPSLKYESYSKPEATHFQLRIIWLLSIVHQPSSREAARMADERPLNSVTIVVGYFLILNPLS</sequence>
<dbReference type="EMBL" id="SEHH01000038">
    <property type="protein sequence ID" value="TBX47969.1"/>
    <property type="molecule type" value="Genomic_DNA"/>
</dbReference>
<name>A0A4V2L1W8_9LACO</name>
<evidence type="ECO:0000313" key="1">
    <source>
        <dbReference type="EMBL" id="TBX47969.1"/>
    </source>
</evidence>
<dbReference type="AlphaFoldDB" id="A0A4V2L1W8"/>
<dbReference type="Proteomes" id="UP000292648">
    <property type="component" value="Unassembled WGS sequence"/>
</dbReference>
<organism evidence="1 2">
    <name type="scientific">Lactiplantibacillus paraplantarum</name>
    <dbReference type="NCBI Taxonomy" id="60520"/>
    <lineage>
        <taxon>Bacteria</taxon>
        <taxon>Bacillati</taxon>
        <taxon>Bacillota</taxon>
        <taxon>Bacilli</taxon>
        <taxon>Lactobacillales</taxon>
        <taxon>Lactobacillaceae</taxon>
        <taxon>Lactiplantibacillus</taxon>
    </lineage>
</organism>
<reference evidence="1 2" key="1">
    <citation type="submission" date="2019-01" db="EMBL/GenBank/DDBJ databases">
        <title>Draft genome sequence of Lactobacillus paraplantarum OSY-TC318, a Producer of the novel lantibiotic Paraplantaracin TC318.</title>
        <authorList>
            <person name="Hussein W.E."/>
            <person name="Huang E."/>
            <person name="Yousef A.E."/>
        </authorList>
    </citation>
    <scope>NUCLEOTIDE SEQUENCE [LARGE SCALE GENOMIC DNA]</scope>
    <source>
        <strain evidence="1 2">OSY-TC318</strain>
    </source>
</reference>
<comment type="caution">
    <text evidence="1">The sequence shown here is derived from an EMBL/GenBank/DDBJ whole genome shotgun (WGS) entry which is preliminary data.</text>
</comment>
<evidence type="ECO:0000313" key="2">
    <source>
        <dbReference type="Proteomes" id="UP000292648"/>
    </source>
</evidence>
<accession>A0A4V2L1W8</accession>
<gene>
    <name evidence="1" type="ORF">EUZ87_04810</name>
</gene>